<comment type="caution">
    <text evidence="1">The sequence shown here is derived from an EMBL/GenBank/DDBJ whole genome shotgun (WGS) entry which is preliminary data.</text>
</comment>
<organism evidence="1 2">
    <name type="scientific">Pseudomonas orientalis</name>
    <dbReference type="NCBI Taxonomy" id="76758"/>
    <lineage>
        <taxon>Bacteria</taxon>
        <taxon>Pseudomonadati</taxon>
        <taxon>Pseudomonadota</taxon>
        <taxon>Gammaproteobacteria</taxon>
        <taxon>Pseudomonadales</taxon>
        <taxon>Pseudomonadaceae</taxon>
        <taxon>Pseudomonas</taxon>
    </lineage>
</organism>
<dbReference type="Proteomes" id="UP000293369">
    <property type="component" value="Unassembled WGS sequence"/>
</dbReference>
<evidence type="ECO:0000313" key="1">
    <source>
        <dbReference type="EMBL" id="RZI30777.1"/>
    </source>
</evidence>
<accession>A0A4Q7CZF5</accession>
<evidence type="ECO:0000313" key="2">
    <source>
        <dbReference type="Proteomes" id="UP000293369"/>
    </source>
</evidence>
<dbReference type="AlphaFoldDB" id="A0A4Q7CZF5"/>
<gene>
    <name evidence="1" type="ORF">EUX57_15765</name>
</gene>
<protein>
    <submittedName>
        <fullName evidence="1">Uncharacterized protein</fullName>
    </submittedName>
</protein>
<reference evidence="1 2" key="1">
    <citation type="submission" date="2019-02" db="EMBL/GenBank/DDBJ databases">
        <title>Pseudomonas spp from wheat grain.</title>
        <authorList>
            <person name="Cho G.-S."/>
            <person name="Franz C.M.A.P."/>
        </authorList>
    </citation>
    <scope>NUCLEOTIDE SEQUENCE [LARGE SCALE GENOMIC DNA]</scope>
    <source>
        <strain evidence="1 2">133NRW</strain>
    </source>
</reference>
<sequence>MCLLESLASLRSVTANSVIGFSRPECHKEHGPSSFMVAVRRAPSGAPDFPCGRSTNLRTAATHRLVATGVGT</sequence>
<name>A0A4Q7CZF5_9PSED</name>
<dbReference type="EMBL" id="SGFE01000029">
    <property type="protein sequence ID" value="RZI30777.1"/>
    <property type="molecule type" value="Genomic_DNA"/>
</dbReference>
<proteinExistence type="predicted"/>